<sequence>MVLCLSQRCTSSSSPIRFPRASHRRSPSRTALLPVAAALQARGSALRAAVPAACRRNCSPFPLVPCTRLSTPSPPLVPCSRATPPAASDEPPQPHLWLFLRLTARLLRVPTVELVPPSFANPQKG</sequence>
<accession>A0A9D5CG41</accession>
<proteinExistence type="predicted"/>
<evidence type="ECO:0000313" key="1">
    <source>
        <dbReference type="EMBL" id="KAJ0972611.1"/>
    </source>
</evidence>
<reference evidence="1" key="1">
    <citation type="submission" date="2021-03" db="EMBL/GenBank/DDBJ databases">
        <authorList>
            <person name="Li Z."/>
            <person name="Yang C."/>
        </authorList>
    </citation>
    <scope>NUCLEOTIDE SEQUENCE</scope>
    <source>
        <strain evidence="1">Dzin_1.0</strain>
        <tissue evidence="1">Leaf</tissue>
    </source>
</reference>
<keyword evidence="2" id="KW-1185">Reference proteome</keyword>
<dbReference type="AlphaFoldDB" id="A0A9D5CG41"/>
<protein>
    <submittedName>
        <fullName evidence="1">Uncharacterized protein</fullName>
    </submittedName>
</protein>
<dbReference type="Proteomes" id="UP001085076">
    <property type="component" value="Miscellaneous, Linkage group lg05"/>
</dbReference>
<comment type="caution">
    <text evidence="1">The sequence shown here is derived from an EMBL/GenBank/DDBJ whole genome shotgun (WGS) entry which is preliminary data.</text>
</comment>
<organism evidence="1 2">
    <name type="scientific">Dioscorea zingiberensis</name>
    <dbReference type="NCBI Taxonomy" id="325984"/>
    <lineage>
        <taxon>Eukaryota</taxon>
        <taxon>Viridiplantae</taxon>
        <taxon>Streptophyta</taxon>
        <taxon>Embryophyta</taxon>
        <taxon>Tracheophyta</taxon>
        <taxon>Spermatophyta</taxon>
        <taxon>Magnoliopsida</taxon>
        <taxon>Liliopsida</taxon>
        <taxon>Dioscoreales</taxon>
        <taxon>Dioscoreaceae</taxon>
        <taxon>Dioscorea</taxon>
    </lineage>
</organism>
<evidence type="ECO:0000313" key="2">
    <source>
        <dbReference type="Proteomes" id="UP001085076"/>
    </source>
</evidence>
<name>A0A9D5CG41_9LILI</name>
<dbReference type="EMBL" id="JAGGNH010000005">
    <property type="protein sequence ID" value="KAJ0972611.1"/>
    <property type="molecule type" value="Genomic_DNA"/>
</dbReference>
<reference evidence="1" key="2">
    <citation type="journal article" date="2022" name="Hortic Res">
        <title>The genome of Dioscorea zingiberensis sheds light on the biosynthesis, origin and evolution of the medicinally important diosgenin saponins.</title>
        <authorList>
            <person name="Li Y."/>
            <person name="Tan C."/>
            <person name="Li Z."/>
            <person name="Guo J."/>
            <person name="Li S."/>
            <person name="Chen X."/>
            <person name="Wang C."/>
            <person name="Dai X."/>
            <person name="Yang H."/>
            <person name="Song W."/>
            <person name="Hou L."/>
            <person name="Xu J."/>
            <person name="Tong Z."/>
            <person name="Xu A."/>
            <person name="Yuan X."/>
            <person name="Wang W."/>
            <person name="Yang Q."/>
            <person name="Chen L."/>
            <person name="Sun Z."/>
            <person name="Wang K."/>
            <person name="Pan B."/>
            <person name="Chen J."/>
            <person name="Bao Y."/>
            <person name="Liu F."/>
            <person name="Qi X."/>
            <person name="Gang D.R."/>
            <person name="Wen J."/>
            <person name="Li J."/>
        </authorList>
    </citation>
    <scope>NUCLEOTIDE SEQUENCE</scope>
    <source>
        <strain evidence="1">Dzin_1.0</strain>
    </source>
</reference>
<gene>
    <name evidence="1" type="ORF">J5N97_020570</name>
</gene>